<name>A0ABP5PND0_9ACTN</name>
<evidence type="ECO:0000313" key="1">
    <source>
        <dbReference type="EMBL" id="GAA2212367.1"/>
    </source>
</evidence>
<keyword evidence="2" id="KW-1185">Reference proteome</keyword>
<accession>A0ABP5PND0</accession>
<organism evidence="1 2">
    <name type="scientific">Nonomuraea monospora</name>
    <dbReference type="NCBI Taxonomy" id="568818"/>
    <lineage>
        <taxon>Bacteria</taxon>
        <taxon>Bacillati</taxon>
        <taxon>Actinomycetota</taxon>
        <taxon>Actinomycetes</taxon>
        <taxon>Streptosporangiales</taxon>
        <taxon>Streptosporangiaceae</taxon>
        <taxon>Nonomuraea</taxon>
    </lineage>
</organism>
<comment type="caution">
    <text evidence="1">The sequence shown here is derived from an EMBL/GenBank/DDBJ whole genome shotgun (WGS) entry which is preliminary data.</text>
</comment>
<evidence type="ECO:0000313" key="2">
    <source>
        <dbReference type="Proteomes" id="UP001499843"/>
    </source>
</evidence>
<proteinExistence type="predicted"/>
<dbReference type="InterPro" id="IPR012964">
    <property type="entry name" value="DUF1702"/>
</dbReference>
<reference evidence="2" key="1">
    <citation type="journal article" date="2019" name="Int. J. Syst. Evol. Microbiol.">
        <title>The Global Catalogue of Microorganisms (GCM) 10K type strain sequencing project: providing services to taxonomists for standard genome sequencing and annotation.</title>
        <authorList>
            <consortium name="The Broad Institute Genomics Platform"/>
            <consortium name="The Broad Institute Genome Sequencing Center for Infectious Disease"/>
            <person name="Wu L."/>
            <person name="Ma J."/>
        </authorList>
    </citation>
    <scope>NUCLEOTIDE SEQUENCE [LARGE SCALE GENOMIC DNA]</scope>
    <source>
        <strain evidence="2">JCM 16114</strain>
    </source>
</reference>
<dbReference type="Pfam" id="PF08012">
    <property type="entry name" value="DUF1702"/>
    <property type="match status" value="1"/>
</dbReference>
<sequence>MASVLRSLRKRILTPHIRETTLERRGFPVKNAAAKELLETVGESFLAGYAHAVESGSLAEAEQRLEQVPARFKGFAYEGAGMGLAVLDCMAFSDLRRTRQFLSGAGDRHNYMIYVGIGWAMARLPRFLWPSSRRLDPLLLWLVHDGYGFHQAYFHTRRYVHEQYQEPRFSWPAGYESYAARAVDQGIGRALWFVGGTDVDRVTALIDGFPPARRPDLYAGTGLAATYAGGAPESELRELRRRAGDHAPQLAQGSAFAAEARIRADLLCPHNELAAQVLCGTSALRAATLCRETRPSAQELAAQQPGALPVYETWRARIADSLHTLGGVTP</sequence>
<dbReference type="EMBL" id="BAAAQX010000026">
    <property type="protein sequence ID" value="GAA2212367.1"/>
    <property type="molecule type" value="Genomic_DNA"/>
</dbReference>
<gene>
    <name evidence="1" type="ORF">GCM10009850_078290</name>
</gene>
<protein>
    <submittedName>
        <fullName evidence="1">DUF1702 family protein</fullName>
    </submittedName>
</protein>
<dbReference type="Proteomes" id="UP001499843">
    <property type="component" value="Unassembled WGS sequence"/>
</dbReference>